<feature type="transmembrane region" description="Helical" evidence="1">
    <location>
        <begin position="12"/>
        <end position="30"/>
    </location>
</feature>
<reference evidence="3 4" key="1">
    <citation type="submission" date="2016-10" db="EMBL/GenBank/DDBJ databases">
        <authorList>
            <person name="de Groot N.N."/>
        </authorList>
    </citation>
    <scope>NUCLEOTIDE SEQUENCE [LARGE SCALE GENOMIC DNA]</scope>
    <source>
        <strain evidence="3 4">DSM 28129</strain>
    </source>
</reference>
<evidence type="ECO:0000259" key="2">
    <source>
        <dbReference type="Pfam" id="PF14501"/>
    </source>
</evidence>
<feature type="domain" description="Sensor histidine kinase NatK-like C-terminal" evidence="2">
    <location>
        <begin position="360"/>
        <end position="461"/>
    </location>
</feature>
<protein>
    <submittedName>
        <fullName evidence="3">GHKL domain-containing protein</fullName>
    </submittedName>
</protein>
<feature type="transmembrane region" description="Helical" evidence="1">
    <location>
        <begin position="67"/>
        <end position="85"/>
    </location>
</feature>
<dbReference type="SUPFAM" id="SSF55874">
    <property type="entry name" value="ATPase domain of HSP90 chaperone/DNA topoisomerase II/histidine kinase"/>
    <property type="match status" value="1"/>
</dbReference>
<name>A0A1G7HD97_9BACL</name>
<organism evidence="3 4">
    <name type="scientific">Fontibacillus panacisegetis</name>
    <dbReference type="NCBI Taxonomy" id="670482"/>
    <lineage>
        <taxon>Bacteria</taxon>
        <taxon>Bacillati</taxon>
        <taxon>Bacillota</taxon>
        <taxon>Bacilli</taxon>
        <taxon>Bacillales</taxon>
        <taxon>Paenibacillaceae</taxon>
        <taxon>Fontibacillus</taxon>
    </lineage>
</organism>
<dbReference type="PANTHER" id="PTHR40448:SF1">
    <property type="entry name" value="TWO-COMPONENT SENSOR HISTIDINE KINASE"/>
    <property type="match status" value="1"/>
</dbReference>
<dbReference type="RefSeq" id="WP_091227509.1">
    <property type="nucleotide sequence ID" value="NZ_FNBG01000004.1"/>
</dbReference>
<proteinExistence type="predicted"/>
<dbReference type="InterPro" id="IPR036890">
    <property type="entry name" value="HATPase_C_sf"/>
</dbReference>
<dbReference type="CDD" id="cd16935">
    <property type="entry name" value="HATPase_AgrC-ComD-like"/>
    <property type="match status" value="1"/>
</dbReference>
<gene>
    <name evidence="3" type="ORF">SAMN04488542_104117</name>
</gene>
<dbReference type="AlphaFoldDB" id="A0A1G7HD97"/>
<evidence type="ECO:0000313" key="3">
    <source>
        <dbReference type="EMBL" id="SDE98447.1"/>
    </source>
</evidence>
<evidence type="ECO:0000313" key="4">
    <source>
        <dbReference type="Proteomes" id="UP000198972"/>
    </source>
</evidence>
<keyword evidence="4" id="KW-1185">Reference proteome</keyword>
<dbReference type="Gene3D" id="3.30.565.10">
    <property type="entry name" value="Histidine kinase-like ATPase, C-terminal domain"/>
    <property type="match status" value="1"/>
</dbReference>
<dbReference type="Proteomes" id="UP000198972">
    <property type="component" value="Unassembled WGS sequence"/>
</dbReference>
<keyword evidence="1" id="KW-1133">Transmembrane helix</keyword>
<dbReference type="InterPro" id="IPR032834">
    <property type="entry name" value="NatK-like_C"/>
</dbReference>
<feature type="transmembrane region" description="Helical" evidence="1">
    <location>
        <begin position="97"/>
        <end position="121"/>
    </location>
</feature>
<keyword evidence="1" id="KW-0472">Membrane</keyword>
<dbReference type="STRING" id="670482.SAMN04488542_104117"/>
<keyword evidence="1" id="KW-0812">Transmembrane</keyword>
<sequence length="470" mass="55057">MTFEQLDQYYAILTKTYEVIVHGIMAFFFYRFCGIYTNEKRFIGLITFIYFLTILAMNLFQPNLDNFWIYMIASTVAFLMMWPLLRISVQIKAFISVTYFAVRWLGASIVSILFLPINHLLMRLFEQVIDMSSGHIGLYYFYYNLSMMVVMLLLYWLVLWLLTMVYMKMNRWYRSDLSTKEIIILLIPALSGISSYALWNQFNKLSTVSPLFTNIQLLSYWAIHNMITLAAMLIVLVLFQRLELQHEDKRKQFVLESQIKNIEQHILGVEGTYRELRSLKHDLRNHITVIERLLEQQQYSETEYYLTSMQKALAHAEVSVSYPTGNPITDILIHEKSEQANQFHIAFHSSFYYPASGRINAFDMSVILHNALENAIEATKTIENAWIEVSSKQHKNSYLLTIRNPFVSSLEWGENNLPITTKREQMNHGIGLNNIREIARKYYGDIEIEVDSSIFQIHILLISPEPAKAE</sequence>
<evidence type="ECO:0000256" key="1">
    <source>
        <dbReference type="SAM" id="Phobius"/>
    </source>
</evidence>
<dbReference type="Pfam" id="PF14501">
    <property type="entry name" value="HATPase_c_5"/>
    <property type="match status" value="1"/>
</dbReference>
<feature type="transmembrane region" description="Helical" evidence="1">
    <location>
        <begin position="42"/>
        <end position="61"/>
    </location>
</feature>
<feature type="transmembrane region" description="Helical" evidence="1">
    <location>
        <begin position="141"/>
        <end position="162"/>
    </location>
</feature>
<feature type="transmembrane region" description="Helical" evidence="1">
    <location>
        <begin position="219"/>
        <end position="239"/>
    </location>
</feature>
<dbReference type="PANTHER" id="PTHR40448">
    <property type="entry name" value="TWO-COMPONENT SENSOR HISTIDINE KINASE"/>
    <property type="match status" value="1"/>
</dbReference>
<feature type="transmembrane region" description="Helical" evidence="1">
    <location>
        <begin position="182"/>
        <end position="199"/>
    </location>
</feature>
<dbReference type="OrthoDB" id="9813149at2"/>
<dbReference type="GO" id="GO:0042802">
    <property type="term" value="F:identical protein binding"/>
    <property type="evidence" value="ECO:0007669"/>
    <property type="project" value="TreeGrafter"/>
</dbReference>
<dbReference type="EMBL" id="FNBG01000004">
    <property type="protein sequence ID" value="SDE98447.1"/>
    <property type="molecule type" value="Genomic_DNA"/>
</dbReference>
<accession>A0A1G7HD97</accession>